<sequence length="192" mass="21874">MDKINAITLCHIGTEFVVIAGVSFWLNRRITSLEEKIDIQNDTISKYEEMINQQGQMLMKHEQIIRQMVGAHPLPSRPSEPGGHKPSPQQPQNQQPRQSQNRQPQTPVNTASQGVTPQSQVEESDISDSELDKLIGYDELSILQGLKNPRKNIAEDPIELICEGDDCDLKSREEQIRIKKRRRKGKKVTIRT</sequence>
<feature type="transmembrane region" description="Helical" evidence="2">
    <location>
        <begin position="6"/>
        <end position="26"/>
    </location>
</feature>
<feature type="compositionally biased region" description="Low complexity" evidence="1">
    <location>
        <begin position="86"/>
        <end position="105"/>
    </location>
</feature>
<name>A0A481YRC5_9VIRU</name>
<reference evidence="3" key="1">
    <citation type="journal article" date="2019" name="MBio">
        <title>Virus Genomes from Deep Sea Sediments Expand the Ocean Megavirome and Support Independent Origins of Viral Gigantism.</title>
        <authorList>
            <person name="Backstrom D."/>
            <person name="Yutin N."/>
            <person name="Jorgensen S.L."/>
            <person name="Dharamshi J."/>
            <person name="Homa F."/>
            <person name="Zaremba-Niedwiedzka K."/>
            <person name="Spang A."/>
            <person name="Wolf Y.I."/>
            <person name="Koonin E.V."/>
            <person name="Ettema T.J."/>
        </authorList>
    </citation>
    <scope>NUCLEOTIDE SEQUENCE</scope>
</reference>
<protein>
    <submittedName>
        <fullName evidence="3">Uncharacterized protein</fullName>
    </submittedName>
</protein>
<evidence type="ECO:0000256" key="1">
    <source>
        <dbReference type="SAM" id="MobiDB-lite"/>
    </source>
</evidence>
<feature type="compositionally biased region" description="Polar residues" evidence="1">
    <location>
        <begin position="106"/>
        <end position="121"/>
    </location>
</feature>
<dbReference type="EMBL" id="MK500327">
    <property type="protein sequence ID" value="QBK85520.1"/>
    <property type="molecule type" value="Genomic_DNA"/>
</dbReference>
<keyword evidence="2" id="KW-0812">Transmembrane</keyword>
<accession>A0A481YRC5</accession>
<keyword evidence="2" id="KW-0472">Membrane</keyword>
<proteinExistence type="predicted"/>
<organism evidence="3">
    <name type="scientific">Marseillevirus LCMAC101</name>
    <dbReference type="NCBI Taxonomy" id="2506602"/>
    <lineage>
        <taxon>Viruses</taxon>
        <taxon>Varidnaviria</taxon>
        <taxon>Bamfordvirae</taxon>
        <taxon>Nucleocytoviricota</taxon>
        <taxon>Megaviricetes</taxon>
        <taxon>Pimascovirales</taxon>
        <taxon>Pimascovirales incertae sedis</taxon>
        <taxon>Marseilleviridae</taxon>
    </lineage>
</organism>
<keyword evidence="2" id="KW-1133">Transmembrane helix</keyword>
<gene>
    <name evidence="3" type="ORF">LCMAC101_01070</name>
</gene>
<evidence type="ECO:0000313" key="3">
    <source>
        <dbReference type="EMBL" id="QBK85520.1"/>
    </source>
</evidence>
<feature type="region of interest" description="Disordered" evidence="1">
    <location>
        <begin position="72"/>
        <end position="130"/>
    </location>
</feature>
<evidence type="ECO:0000256" key="2">
    <source>
        <dbReference type="SAM" id="Phobius"/>
    </source>
</evidence>